<dbReference type="InterPro" id="IPR035914">
    <property type="entry name" value="Sperma_CUB_dom_sf"/>
</dbReference>
<keyword evidence="1" id="KW-0472">Membrane</keyword>
<feature type="chain" id="PRO_5043014100" evidence="2">
    <location>
        <begin position="24"/>
        <end position="416"/>
    </location>
</feature>
<feature type="signal peptide" evidence="2">
    <location>
        <begin position="1"/>
        <end position="23"/>
    </location>
</feature>
<name>A0AAN7PBU8_9COLE</name>
<dbReference type="EMBL" id="JARPUR010000001">
    <property type="protein sequence ID" value="KAK4885325.1"/>
    <property type="molecule type" value="Genomic_DNA"/>
</dbReference>
<keyword evidence="2" id="KW-0732">Signal</keyword>
<keyword evidence="4" id="KW-1185">Reference proteome</keyword>
<gene>
    <name evidence="3" type="ORF">RN001_001596</name>
</gene>
<keyword evidence="1" id="KW-1133">Transmembrane helix</keyword>
<accession>A0AAN7PBU8</accession>
<feature type="transmembrane region" description="Helical" evidence="1">
    <location>
        <begin position="296"/>
        <end position="317"/>
    </location>
</feature>
<keyword evidence="1" id="KW-0812">Transmembrane</keyword>
<dbReference type="Gene3D" id="2.60.120.290">
    <property type="entry name" value="Spermadhesin, CUB domain"/>
    <property type="match status" value="1"/>
</dbReference>
<organism evidence="3 4">
    <name type="scientific">Aquatica leii</name>
    <dbReference type="NCBI Taxonomy" id="1421715"/>
    <lineage>
        <taxon>Eukaryota</taxon>
        <taxon>Metazoa</taxon>
        <taxon>Ecdysozoa</taxon>
        <taxon>Arthropoda</taxon>
        <taxon>Hexapoda</taxon>
        <taxon>Insecta</taxon>
        <taxon>Pterygota</taxon>
        <taxon>Neoptera</taxon>
        <taxon>Endopterygota</taxon>
        <taxon>Coleoptera</taxon>
        <taxon>Polyphaga</taxon>
        <taxon>Elateriformia</taxon>
        <taxon>Elateroidea</taxon>
        <taxon>Lampyridae</taxon>
        <taxon>Luciolinae</taxon>
        <taxon>Aquatica</taxon>
    </lineage>
</organism>
<sequence>MRLKLENVLILFYICVLVDDVSGQEVTTPTSIMDEVFINDENNYNWSSTNFPQPYPQENKTLIVKVEFGYTISVIITDLDLNSENGDFLVIKAGTTLNDKNTGKVFIHNLKSVKKYIIDSVSIIMSFRVLKINEAKKKGFFLFYKREGVVVTTVTPVVEVTWPTPSATDHIYFTGNVSGRNQNDFENETALNEIKTAIALMATEYCAVQNIHVRENITELNVHINKLISCPYEWPKSSTCVKVRFSVPIFLYEKPNTTNYELSSDNLKKMWNQLANKFLNQISLSVYEEPNAISNLSLWLVIICVIIIVFIGTLLLVKILSRHISPLKPIKRRNSDTQSIVKNSMRASNLSLSPHPLQEFPPFCDIDSTYFRFEPDIRETTKQCDYPSDDEDEIIIGKFNNMHHNITDNSKTESSK</sequence>
<evidence type="ECO:0000313" key="4">
    <source>
        <dbReference type="Proteomes" id="UP001353858"/>
    </source>
</evidence>
<evidence type="ECO:0000256" key="1">
    <source>
        <dbReference type="SAM" id="Phobius"/>
    </source>
</evidence>
<proteinExistence type="predicted"/>
<evidence type="ECO:0000313" key="3">
    <source>
        <dbReference type="EMBL" id="KAK4885325.1"/>
    </source>
</evidence>
<dbReference type="Proteomes" id="UP001353858">
    <property type="component" value="Unassembled WGS sequence"/>
</dbReference>
<comment type="caution">
    <text evidence="3">The sequence shown here is derived from an EMBL/GenBank/DDBJ whole genome shotgun (WGS) entry which is preliminary data.</text>
</comment>
<protein>
    <submittedName>
        <fullName evidence="3">Uncharacterized protein</fullName>
    </submittedName>
</protein>
<dbReference type="AlphaFoldDB" id="A0AAN7PBU8"/>
<evidence type="ECO:0000256" key="2">
    <source>
        <dbReference type="SAM" id="SignalP"/>
    </source>
</evidence>
<reference evidence="4" key="1">
    <citation type="submission" date="2023-01" db="EMBL/GenBank/DDBJ databases">
        <title>Key to firefly adult light organ development and bioluminescence: homeobox transcription factors regulate luciferase expression and transportation to peroxisome.</title>
        <authorList>
            <person name="Fu X."/>
        </authorList>
    </citation>
    <scope>NUCLEOTIDE SEQUENCE [LARGE SCALE GENOMIC DNA]</scope>
</reference>